<reference evidence="1 2" key="1">
    <citation type="submission" date="2017-02" db="EMBL/GenBank/DDBJ databases">
        <title>Ketogulonicigenium robustum SPU B003 Genome sequencing and assembly.</title>
        <authorList>
            <person name="Li Y."/>
            <person name="Liu L."/>
            <person name="Wang C."/>
            <person name="Zhang M."/>
            <person name="Zhang T."/>
            <person name="Zhang Y."/>
        </authorList>
    </citation>
    <scope>NUCLEOTIDE SEQUENCE [LARGE SCALE GENOMIC DNA]</scope>
    <source>
        <strain evidence="1 2">SPU_B003</strain>
    </source>
</reference>
<evidence type="ECO:0000313" key="2">
    <source>
        <dbReference type="Proteomes" id="UP000242447"/>
    </source>
</evidence>
<proteinExistence type="predicted"/>
<accession>A0A1W6P0K8</accession>
<sequence>MRDVLTGLILALVGAVWGHWRGVRAARAAAAAARTAAVTRAQTQRNEVEDAIATQTDLLALALKSGLIRRSGDRP</sequence>
<dbReference type="AlphaFoldDB" id="A0A1W6P0K8"/>
<organism evidence="1 2">
    <name type="scientific">Ketogulonicigenium robustum</name>
    <dbReference type="NCBI Taxonomy" id="92947"/>
    <lineage>
        <taxon>Bacteria</taxon>
        <taxon>Pseudomonadati</taxon>
        <taxon>Pseudomonadota</taxon>
        <taxon>Alphaproteobacteria</taxon>
        <taxon>Rhodobacterales</taxon>
        <taxon>Roseobacteraceae</taxon>
        <taxon>Ketogulonicigenium</taxon>
    </lineage>
</organism>
<evidence type="ECO:0000313" key="1">
    <source>
        <dbReference type="EMBL" id="ARO15045.1"/>
    </source>
</evidence>
<keyword evidence="2" id="KW-1185">Reference proteome</keyword>
<dbReference type="KEGG" id="kro:BVG79_01701"/>
<protein>
    <submittedName>
        <fullName evidence="1">Uncharacterized protein</fullName>
    </submittedName>
</protein>
<name>A0A1W6P0K8_9RHOB</name>
<dbReference type="Proteomes" id="UP000242447">
    <property type="component" value="Chromosome"/>
</dbReference>
<gene>
    <name evidence="1" type="ORF">BVG79_01701</name>
</gene>
<dbReference type="RefSeq" id="WP_085786493.1">
    <property type="nucleotide sequence ID" value="NZ_CP019937.1"/>
</dbReference>
<dbReference type="STRING" id="92947.BVG79_01701"/>
<dbReference type="EMBL" id="CP019937">
    <property type="protein sequence ID" value="ARO15045.1"/>
    <property type="molecule type" value="Genomic_DNA"/>
</dbReference>